<comment type="caution">
    <text evidence="1">The sequence shown here is derived from an EMBL/GenBank/DDBJ whole genome shotgun (WGS) entry which is preliminary data.</text>
</comment>
<evidence type="ECO:0000313" key="1">
    <source>
        <dbReference type="EMBL" id="RBP44236.1"/>
    </source>
</evidence>
<dbReference type="OrthoDB" id="194222at2"/>
<organism evidence="1 2">
    <name type="scientific">Roseimicrobium gellanilyticum</name>
    <dbReference type="NCBI Taxonomy" id="748857"/>
    <lineage>
        <taxon>Bacteria</taxon>
        <taxon>Pseudomonadati</taxon>
        <taxon>Verrucomicrobiota</taxon>
        <taxon>Verrucomicrobiia</taxon>
        <taxon>Verrucomicrobiales</taxon>
        <taxon>Verrucomicrobiaceae</taxon>
        <taxon>Roseimicrobium</taxon>
    </lineage>
</organism>
<protein>
    <submittedName>
        <fullName evidence="1">Uncharacterized protein</fullName>
    </submittedName>
</protein>
<dbReference type="EMBL" id="QNRR01000004">
    <property type="protein sequence ID" value="RBP44236.1"/>
    <property type="molecule type" value="Genomic_DNA"/>
</dbReference>
<gene>
    <name evidence="1" type="ORF">DES53_10455</name>
</gene>
<name>A0A366HN77_9BACT</name>
<accession>A0A366HN77</accession>
<proteinExistence type="predicted"/>
<dbReference type="RefSeq" id="WP_113958661.1">
    <property type="nucleotide sequence ID" value="NZ_QNRR01000004.1"/>
</dbReference>
<evidence type="ECO:0000313" key="2">
    <source>
        <dbReference type="Proteomes" id="UP000253426"/>
    </source>
</evidence>
<reference evidence="1 2" key="1">
    <citation type="submission" date="2018-06" db="EMBL/GenBank/DDBJ databases">
        <title>Genomic Encyclopedia of Type Strains, Phase IV (KMG-IV): sequencing the most valuable type-strain genomes for metagenomic binning, comparative biology and taxonomic classification.</title>
        <authorList>
            <person name="Goeker M."/>
        </authorList>
    </citation>
    <scope>NUCLEOTIDE SEQUENCE [LARGE SCALE GENOMIC DNA]</scope>
    <source>
        <strain evidence="1 2">DSM 25532</strain>
    </source>
</reference>
<sequence length="110" mass="12170">MASHTRSTKLPACLAEAAELRARALGYPSWNAYIKGLIRYDLLVQGDHTITLPWARCALDVQDQIDAKLLVLTEKGKGERGQLLKRIIKKVDVHAGHGVPASALEENEER</sequence>
<dbReference type="Proteomes" id="UP000253426">
    <property type="component" value="Unassembled WGS sequence"/>
</dbReference>
<keyword evidence="2" id="KW-1185">Reference proteome</keyword>
<dbReference type="AlphaFoldDB" id="A0A366HN77"/>